<dbReference type="InterPro" id="IPR005467">
    <property type="entry name" value="His_kinase_dom"/>
</dbReference>
<dbReference type="Pfam" id="PF02518">
    <property type="entry name" value="HATPase_c"/>
    <property type="match status" value="1"/>
</dbReference>
<dbReference type="PRINTS" id="PR00344">
    <property type="entry name" value="BCTRLSENSOR"/>
</dbReference>
<dbReference type="AlphaFoldDB" id="A0A098BYX7"/>
<dbReference type="CDD" id="cd17574">
    <property type="entry name" value="REC_OmpR"/>
    <property type="match status" value="1"/>
</dbReference>
<evidence type="ECO:0000259" key="15">
    <source>
        <dbReference type="PROSITE" id="PS01124"/>
    </source>
</evidence>
<evidence type="ECO:0000256" key="12">
    <source>
        <dbReference type="PROSITE-ProRule" id="PRU00169"/>
    </source>
</evidence>
<reference evidence="18 19" key="1">
    <citation type="submission" date="2014-08" db="EMBL/GenBank/DDBJ databases">
        <authorList>
            <person name="Wibberg D."/>
        </authorList>
    </citation>
    <scope>NUCLEOTIDE SEQUENCE [LARGE SCALE GENOMIC DNA]</scope>
    <source>
        <strain evidence="19">ING2-E5B</strain>
    </source>
</reference>
<keyword evidence="19" id="KW-1185">Reference proteome</keyword>
<dbReference type="FunFam" id="1.10.287.130:FF:000045">
    <property type="entry name" value="Two-component system sensor histidine kinase/response regulator"/>
    <property type="match status" value="1"/>
</dbReference>
<dbReference type="PANTHER" id="PTHR43547">
    <property type="entry name" value="TWO-COMPONENT HISTIDINE KINASE"/>
    <property type="match status" value="1"/>
</dbReference>
<keyword evidence="5" id="KW-0547">Nucleotide-binding</keyword>
<dbReference type="FunFam" id="3.30.565.10:FF:000037">
    <property type="entry name" value="Hybrid sensor histidine kinase/response regulator"/>
    <property type="match status" value="1"/>
</dbReference>
<evidence type="ECO:0000313" key="18">
    <source>
        <dbReference type="EMBL" id="CEA15376.1"/>
    </source>
</evidence>
<dbReference type="SUPFAM" id="SSF46689">
    <property type="entry name" value="Homeodomain-like"/>
    <property type="match status" value="1"/>
</dbReference>
<dbReference type="Gene3D" id="3.30.565.10">
    <property type="entry name" value="Histidine kinase-like ATPase, C-terminal domain"/>
    <property type="match status" value="1"/>
</dbReference>
<evidence type="ECO:0000256" key="7">
    <source>
        <dbReference type="ARBA" id="ARBA00022840"/>
    </source>
</evidence>
<evidence type="ECO:0000256" key="3">
    <source>
        <dbReference type="ARBA" id="ARBA00022553"/>
    </source>
</evidence>
<evidence type="ECO:0000256" key="13">
    <source>
        <dbReference type="SAM" id="Coils"/>
    </source>
</evidence>
<feature type="transmembrane region" description="Helical" evidence="14">
    <location>
        <begin position="342"/>
        <end position="362"/>
    </location>
</feature>
<accession>A0A098BYX7</accession>
<dbReference type="InterPro" id="IPR009057">
    <property type="entry name" value="Homeodomain-like_sf"/>
</dbReference>
<evidence type="ECO:0000256" key="4">
    <source>
        <dbReference type="ARBA" id="ARBA00022679"/>
    </source>
</evidence>
<dbReference type="GO" id="GO:0043565">
    <property type="term" value="F:sequence-specific DNA binding"/>
    <property type="evidence" value="ECO:0007669"/>
    <property type="project" value="InterPro"/>
</dbReference>
<dbReference type="InterPro" id="IPR018060">
    <property type="entry name" value="HTH_AraC"/>
</dbReference>
<dbReference type="InterPro" id="IPR036097">
    <property type="entry name" value="HisK_dim/P_sf"/>
</dbReference>
<name>A0A098BYX7_9BACT</name>
<evidence type="ECO:0000259" key="16">
    <source>
        <dbReference type="PROSITE" id="PS50109"/>
    </source>
</evidence>
<dbReference type="Gene3D" id="1.10.287.130">
    <property type="match status" value="1"/>
</dbReference>
<dbReference type="PROSITE" id="PS00041">
    <property type="entry name" value="HTH_ARAC_FAMILY_1"/>
    <property type="match status" value="1"/>
</dbReference>
<keyword evidence="11" id="KW-0804">Transcription</keyword>
<gene>
    <name evidence="18" type="ORF">ING2E5B_0609</name>
</gene>
<evidence type="ECO:0000256" key="10">
    <source>
        <dbReference type="ARBA" id="ARBA00023125"/>
    </source>
</evidence>
<dbReference type="CDD" id="cd00082">
    <property type="entry name" value="HisKA"/>
    <property type="match status" value="1"/>
</dbReference>
<dbReference type="PROSITE" id="PS50110">
    <property type="entry name" value="RESPONSE_REGULATORY"/>
    <property type="match status" value="1"/>
</dbReference>
<dbReference type="EMBL" id="LN515532">
    <property type="protein sequence ID" value="CEA15376.1"/>
    <property type="molecule type" value="Genomic_DNA"/>
</dbReference>
<dbReference type="InterPro" id="IPR001789">
    <property type="entry name" value="Sig_transdc_resp-reg_receiver"/>
</dbReference>
<keyword evidence="4" id="KW-0808">Transferase</keyword>
<sequence>MHKFNSIISVLFFLLLLLSCQDNTEKRYTIGFSQCMMDDVWRQAMMVEMNIEVSNYENIDIIVMDAEENNHKQIRQIRELIKRKVDVLIISPNESDSLTPIAVEAYRAGIPTIIADRKINSDEYTSYVGGDSYEIGKMAGQHASSLLPDSATILEIWGTKTTSPAIERHQGFIDGLDKSKGFNIISIEGKWRREIARDETEKLPSYENIDLVYAHNDVMAIGAREAIIKRDSSLIPKIKIMGVDGAFGKDAGLEAIADGRIDASFLYPTGGDEVIKVAMKILTGQPVEKQYILEGTRIIDKPTAQTLLLQSDQLINYQNRIEQQRKNLESIVNEFSILRHSLILILLLAGLLFLFSIYIFYINRKIKRRNSQLRLKNDEIEHQKQQLIILNEKIKEVNDQKVRFFMNVSHEVRTPLTLIVSPLEKWIKNVQDPALLADLTRMKKNTDRLTRIINQLLDFQKIESDKTQLNISNKDIVSFTTTVKSLFDELAETRNIHYSFTSNKPSAQLWFDADKMEKILVNLLSNAFKFTQDNGTIAVDMHCYDEKISITVSDNGTGISKDKQPLVFDRFYTDSSDNKTGTGIGLHLTQEFVKMHGGKISLESDPNKKTVFTIEIPTGKHHLPEYSIIENQNKILESDTESIIDAERTREITARKYNYTILIVEDDQGIREYLSEELSENFQVLTAENGLEALQLMEKQTNITLVLSDVLMPWMNGFELCKKIKASPVLSDIPVILLTALGEIDQRMYGIAEGADDYIRKPFHIDYVKVKIIRLLEERRRLQKKFMQTMQTGGIPIIENNKKIDSSDEIFISQFISLLETSYAKTDISVEKLSEELNISRVHLYRKIKEISGLTPVDYLRNFRLSKAVELLDKRRFSVSEVAYQTGFSSPAYFSKCFKDVFNMTPSEYMEKK</sequence>
<dbReference type="PROSITE" id="PS51257">
    <property type="entry name" value="PROKAR_LIPOPROTEIN"/>
    <property type="match status" value="1"/>
</dbReference>
<dbReference type="Pfam" id="PF12833">
    <property type="entry name" value="HTH_18"/>
    <property type="match status" value="1"/>
</dbReference>
<feature type="coiled-coil region" evidence="13">
    <location>
        <begin position="363"/>
        <end position="400"/>
    </location>
</feature>
<dbReference type="Gene3D" id="3.40.50.2300">
    <property type="match status" value="3"/>
</dbReference>
<evidence type="ECO:0000256" key="8">
    <source>
        <dbReference type="ARBA" id="ARBA00023012"/>
    </source>
</evidence>
<feature type="domain" description="HTH araC/xylS-type" evidence="15">
    <location>
        <begin position="813"/>
        <end position="912"/>
    </location>
</feature>
<dbReference type="SMART" id="SM00387">
    <property type="entry name" value="HATPase_c"/>
    <property type="match status" value="1"/>
</dbReference>
<dbReference type="EC" id="2.7.13.3" evidence="2"/>
<dbReference type="CDD" id="cd00075">
    <property type="entry name" value="HATPase"/>
    <property type="match status" value="1"/>
</dbReference>
<feature type="domain" description="Histidine kinase" evidence="16">
    <location>
        <begin position="407"/>
        <end position="620"/>
    </location>
</feature>
<dbReference type="PROSITE" id="PS01124">
    <property type="entry name" value="HTH_ARAC_FAMILY_2"/>
    <property type="match status" value="1"/>
</dbReference>
<evidence type="ECO:0000313" key="19">
    <source>
        <dbReference type="Proteomes" id="UP000032417"/>
    </source>
</evidence>
<dbReference type="SMART" id="SM00342">
    <property type="entry name" value="HTH_ARAC"/>
    <property type="match status" value="1"/>
</dbReference>
<evidence type="ECO:0000256" key="11">
    <source>
        <dbReference type="ARBA" id="ARBA00023163"/>
    </source>
</evidence>
<dbReference type="InterPro" id="IPR003661">
    <property type="entry name" value="HisK_dim/P_dom"/>
</dbReference>
<dbReference type="PATRIC" id="fig|1562970.3.peg.608"/>
<keyword evidence="8" id="KW-0902">Two-component regulatory system</keyword>
<protein>
    <recommendedName>
        <fullName evidence="2">histidine kinase</fullName>
        <ecNumber evidence="2">2.7.13.3</ecNumber>
    </recommendedName>
</protein>
<dbReference type="InterPro" id="IPR011006">
    <property type="entry name" value="CheY-like_superfamily"/>
</dbReference>
<dbReference type="HOGENOM" id="CLU_000445_28_7_10"/>
<organism evidence="18 19">
    <name type="scientific">Fermentimonas caenicola</name>
    <dbReference type="NCBI Taxonomy" id="1562970"/>
    <lineage>
        <taxon>Bacteria</taxon>
        <taxon>Pseudomonadati</taxon>
        <taxon>Bacteroidota</taxon>
        <taxon>Bacteroidia</taxon>
        <taxon>Bacteroidales</taxon>
        <taxon>Dysgonomonadaceae</taxon>
        <taxon>Fermentimonas</taxon>
    </lineage>
</organism>
<keyword evidence="14" id="KW-1133">Transmembrane helix</keyword>
<keyword evidence="3 12" id="KW-0597">Phosphoprotein</keyword>
<dbReference type="InterPro" id="IPR004358">
    <property type="entry name" value="Sig_transdc_His_kin-like_C"/>
</dbReference>
<dbReference type="CDD" id="cd06308">
    <property type="entry name" value="PBP1_sensor_kinase-like"/>
    <property type="match status" value="1"/>
</dbReference>
<dbReference type="SMART" id="SM00448">
    <property type="entry name" value="REC"/>
    <property type="match status" value="1"/>
</dbReference>
<dbReference type="InterPro" id="IPR025997">
    <property type="entry name" value="SBP_2_dom"/>
</dbReference>
<evidence type="ECO:0000256" key="9">
    <source>
        <dbReference type="ARBA" id="ARBA00023015"/>
    </source>
</evidence>
<dbReference type="GO" id="GO:0000155">
    <property type="term" value="F:phosphorelay sensor kinase activity"/>
    <property type="evidence" value="ECO:0007669"/>
    <property type="project" value="InterPro"/>
</dbReference>
<keyword evidence="14" id="KW-0472">Membrane</keyword>
<dbReference type="InterPro" id="IPR036890">
    <property type="entry name" value="HATPase_C_sf"/>
</dbReference>
<dbReference type="GO" id="GO:0005524">
    <property type="term" value="F:ATP binding"/>
    <property type="evidence" value="ECO:0007669"/>
    <property type="project" value="UniProtKB-KW"/>
</dbReference>
<dbReference type="KEGG" id="pbt:ING2E5B_0609"/>
<evidence type="ECO:0000256" key="1">
    <source>
        <dbReference type="ARBA" id="ARBA00000085"/>
    </source>
</evidence>
<proteinExistence type="predicted"/>
<evidence type="ECO:0000259" key="17">
    <source>
        <dbReference type="PROSITE" id="PS50110"/>
    </source>
</evidence>
<evidence type="ECO:0000256" key="6">
    <source>
        <dbReference type="ARBA" id="ARBA00022777"/>
    </source>
</evidence>
<dbReference type="Pfam" id="PF00512">
    <property type="entry name" value="HisKA"/>
    <property type="match status" value="1"/>
</dbReference>
<feature type="domain" description="Response regulatory" evidence="17">
    <location>
        <begin position="660"/>
        <end position="776"/>
    </location>
</feature>
<dbReference type="STRING" id="1562970.ING2E5B_0609"/>
<evidence type="ECO:0000256" key="5">
    <source>
        <dbReference type="ARBA" id="ARBA00022741"/>
    </source>
</evidence>
<feature type="modified residue" description="4-aspartylphosphate" evidence="12">
    <location>
        <position position="709"/>
    </location>
</feature>
<comment type="catalytic activity">
    <reaction evidence="1">
        <text>ATP + protein L-histidine = ADP + protein N-phospho-L-histidine.</text>
        <dbReference type="EC" id="2.7.13.3"/>
    </reaction>
</comment>
<dbReference type="GO" id="GO:0003700">
    <property type="term" value="F:DNA-binding transcription factor activity"/>
    <property type="evidence" value="ECO:0007669"/>
    <property type="project" value="InterPro"/>
</dbReference>
<evidence type="ECO:0000256" key="14">
    <source>
        <dbReference type="SAM" id="Phobius"/>
    </source>
</evidence>
<dbReference type="SUPFAM" id="SSF52172">
    <property type="entry name" value="CheY-like"/>
    <property type="match status" value="1"/>
</dbReference>
<evidence type="ECO:0000256" key="2">
    <source>
        <dbReference type="ARBA" id="ARBA00012438"/>
    </source>
</evidence>
<dbReference type="SUPFAM" id="SSF47384">
    <property type="entry name" value="Homodimeric domain of signal transducing histidine kinase"/>
    <property type="match status" value="1"/>
</dbReference>
<dbReference type="InterPro" id="IPR018062">
    <property type="entry name" value="HTH_AraC-typ_CS"/>
</dbReference>
<dbReference type="InterPro" id="IPR028082">
    <property type="entry name" value="Peripla_BP_I"/>
</dbReference>
<dbReference type="Pfam" id="PF00072">
    <property type="entry name" value="Response_reg"/>
    <property type="match status" value="1"/>
</dbReference>
<dbReference type="SUPFAM" id="SSF55874">
    <property type="entry name" value="ATPase domain of HSP90 chaperone/DNA topoisomerase II/histidine kinase"/>
    <property type="match status" value="1"/>
</dbReference>
<keyword evidence="14" id="KW-0812">Transmembrane</keyword>
<keyword evidence="7" id="KW-0067">ATP-binding</keyword>
<dbReference type="Pfam" id="PF13407">
    <property type="entry name" value="Peripla_BP_4"/>
    <property type="match status" value="1"/>
</dbReference>
<dbReference type="SMART" id="SM00388">
    <property type="entry name" value="HisKA"/>
    <property type="match status" value="1"/>
</dbReference>
<keyword evidence="10 18" id="KW-0238">DNA-binding</keyword>
<dbReference type="InterPro" id="IPR003594">
    <property type="entry name" value="HATPase_dom"/>
</dbReference>
<dbReference type="Proteomes" id="UP000032417">
    <property type="component" value="Chromosome 1"/>
</dbReference>
<dbReference type="Gene3D" id="1.10.10.60">
    <property type="entry name" value="Homeodomain-like"/>
    <property type="match status" value="2"/>
</dbReference>
<dbReference type="SUPFAM" id="SSF53822">
    <property type="entry name" value="Periplasmic binding protein-like I"/>
    <property type="match status" value="1"/>
</dbReference>
<keyword evidence="13" id="KW-0175">Coiled coil</keyword>
<dbReference type="PANTHER" id="PTHR43547:SF2">
    <property type="entry name" value="HYBRID SIGNAL TRANSDUCTION HISTIDINE KINASE C"/>
    <property type="match status" value="1"/>
</dbReference>
<keyword evidence="6 18" id="KW-0418">Kinase</keyword>
<dbReference type="PROSITE" id="PS50109">
    <property type="entry name" value="HIS_KIN"/>
    <property type="match status" value="1"/>
</dbReference>
<keyword evidence="9" id="KW-0805">Transcription regulation</keyword>